<sequence>MNKPAVPHLERLPCWKETCGKHGCMAGLSIRLDSLDLMMPMHLAVSQDGRILRTGPTLRKLRPDIGLQGAALFDLFDIRRPRDCCTVGDLLASDGGRVSLSFREGSKESFKGLIVPLPCEAGGLLNLSFGFSVIDAVRNHDLTAGDFASTDLAVEMLYLVEAKSAALHESRKLNLRLQGAKVAAEEQAFTDTLTGLKNRRALDHVLKRLIDDCVPFGMMHVDLDFFKQVNDTYGHAAGDEVLQVAAQALAVETRDTDTVARLGGDEFVIIFKRLTDAEVLTKLAKRLIARIEQPVPYHDDLCCISASVGITTSLIRPGAVSADTMLKDADVALYRSKAAGRGRCTVFSIVKE</sequence>
<dbReference type="InterPro" id="IPR052163">
    <property type="entry name" value="DGC-Regulatory_Protein"/>
</dbReference>
<dbReference type="CDD" id="cd01949">
    <property type="entry name" value="GGDEF"/>
    <property type="match status" value="1"/>
</dbReference>
<keyword evidence="3" id="KW-1185">Reference proteome</keyword>
<dbReference type="PANTHER" id="PTHR46663:SF4">
    <property type="entry name" value="DIGUANYLATE CYCLASE DGCT-RELATED"/>
    <property type="match status" value="1"/>
</dbReference>
<dbReference type="InterPro" id="IPR042463">
    <property type="entry name" value="HNOB_dom_associated_sf"/>
</dbReference>
<dbReference type="Pfam" id="PF00990">
    <property type="entry name" value="GGDEF"/>
    <property type="match status" value="1"/>
</dbReference>
<dbReference type="Proteomes" id="UP000239480">
    <property type="component" value="Unassembled WGS sequence"/>
</dbReference>
<dbReference type="PROSITE" id="PS50887">
    <property type="entry name" value="GGDEF"/>
    <property type="match status" value="1"/>
</dbReference>
<dbReference type="Gene3D" id="3.30.70.270">
    <property type="match status" value="1"/>
</dbReference>
<gene>
    <name evidence="2" type="ORF">CLV78_10277</name>
</gene>
<dbReference type="AlphaFoldDB" id="A0A2T0RUR7"/>
<reference evidence="2 3" key="1">
    <citation type="submission" date="2018-03" db="EMBL/GenBank/DDBJ databases">
        <title>Genomic Encyclopedia of Archaeal and Bacterial Type Strains, Phase II (KMG-II): from individual species to whole genera.</title>
        <authorList>
            <person name="Goeker M."/>
        </authorList>
    </citation>
    <scope>NUCLEOTIDE SEQUENCE [LARGE SCALE GENOMIC DNA]</scope>
    <source>
        <strain evidence="2 3">DSM 29328</strain>
    </source>
</reference>
<dbReference type="SUPFAM" id="SSF55073">
    <property type="entry name" value="Nucleotide cyclase"/>
    <property type="match status" value="1"/>
</dbReference>
<protein>
    <submittedName>
        <fullName evidence="2">Diguanylate cyclase (GGDEF)-like protein</fullName>
    </submittedName>
</protein>
<name>A0A2T0RUR7_9RHOB</name>
<dbReference type="InterPro" id="IPR000160">
    <property type="entry name" value="GGDEF_dom"/>
</dbReference>
<dbReference type="InterPro" id="IPR043128">
    <property type="entry name" value="Rev_trsase/Diguanyl_cyclase"/>
</dbReference>
<evidence type="ECO:0000259" key="1">
    <source>
        <dbReference type="PROSITE" id="PS50887"/>
    </source>
</evidence>
<evidence type="ECO:0000313" key="3">
    <source>
        <dbReference type="Proteomes" id="UP000239480"/>
    </source>
</evidence>
<feature type="domain" description="GGDEF" evidence="1">
    <location>
        <begin position="214"/>
        <end position="349"/>
    </location>
</feature>
<dbReference type="PANTHER" id="PTHR46663">
    <property type="entry name" value="DIGUANYLATE CYCLASE DGCT-RELATED"/>
    <property type="match status" value="1"/>
</dbReference>
<dbReference type="SMART" id="SM00267">
    <property type="entry name" value="GGDEF"/>
    <property type="match status" value="1"/>
</dbReference>
<dbReference type="Gene3D" id="3.30.450.260">
    <property type="entry name" value="Haem NO binding associated domain"/>
    <property type="match status" value="1"/>
</dbReference>
<dbReference type="EMBL" id="PVTD01000002">
    <property type="protein sequence ID" value="PRY24904.1"/>
    <property type="molecule type" value="Genomic_DNA"/>
</dbReference>
<dbReference type="NCBIfam" id="TIGR00254">
    <property type="entry name" value="GGDEF"/>
    <property type="match status" value="1"/>
</dbReference>
<comment type="caution">
    <text evidence="2">The sequence shown here is derived from an EMBL/GenBank/DDBJ whole genome shotgun (WGS) entry which is preliminary data.</text>
</comment>
<proteinExistence type="predicted"/>
<dbReference type="InterPro" id="IPR029787">
    <property type="entry name" value="Nucleotide_cyclase"/>
</dbReference>
<organism evidence="2 3">
    <name type="scientific">Aliiruegeria haliotis</name>
    <dbReference type="NCBI Taxonomy" id="1280846"/>
    <lineage>
        <taxon>Bacteria</taxon>
        <taxon>Pseudomonadati</taxon>
        <taxon>Pseudomonadota</taxon>
        <taxon>Alphaproteobacteria</taxon>
        <taxon>Rhodobacterales</taxon>
        <taxon>Roseobacteraceae</taxon>
        <taxon>Aliiruegeria</taxon>
    </lineage>
</organism>
<evidence type="ECO:0000313" key="2">
    <source>
        <dbReference type="EMBL" id="PRY24904.1"/>
    </source>
</evidence>
<accession>A0A2T0RUR7</accession>